<dbReference type="GO" id="GO:0022857">
    <property type="term" value="F:transmembrane transporter activity"/>
    <property type="evidence" value="ECO:0007669"/>
    <property type="project" value="InterPro"/>
</dbReference>
<dbReference type="PANTHER" id="PTHR23501:SF154">
    <property type="entry name" value="MULTIDRUG-EFFLUX TRANSPORTER RV1634-RELATED"/>
    <property type="match status" value="1"/>
</dbReference>
<dbReference type="InterPro" id="IPR020846">
    <property type="entry name" value="MFS_dom"/>
</dbReference>
<keyword evidence="3 5" id="KW-1133">Transmembrane helix</keyword>
<feature type="transmembrane region" description="Helical" evidence="5">
    <location>
        <begin position="357"/>
        <end position="379"/>
    </location>
</feature>
<dbReference type="RefSeq" id="WP_057022297.1">
    <property type="nucleotide sequence ID" value="NZ_CBCSGQ010000016.1"/>
</dbReference>
<dbReference type="GO" id="GO:0005886">
    <property type="term" value="C:plasma membrane"/>
    <property type="evidence" value="ECO:0007669"/>
    <property type="project" value="TreeGrafter"/>
</dbReference>
<feature type="transmembrane region" description="Helical" evidence="5">
    <location>
        <begin position="20"/>
        <end position="40"/>
    </location>
</feature>
<dbReference type="Proteomes" id="UP000306562">
    <property type="component" value="Chromosome"/>
</dbReference>
<feature type="transmembrane region" description="Helical" evidence="5">
    <location>
        <begin position="302"/>
        <end position="320"/>
    </location>
</feature>
<dbReference type="InterPro" id="IPR011701">
    <property type="entry name" value="MFS"/>
</dbReference>
<feature type="transmembrane region" description="Helical" evidence="5">
    <location>
        <begin position="228"/>
        <end position="246"/>
    </location>
</feature>
<dbReference type="SUPFAM" id="SSF103473">
    <property type="entry name" value="MFS general substrate transporter"/>
    <property type="match status" value="1"/>
</dbReference>
<evidence type="ECO:0000259" key="6">
    <source>
        <dbReference type="PROSITE" id="PS50850"/>
    </source>
</evidence>
<name>A0AAX3I6I4_9PSED</name>
<dbReference type="AlphaFoldDB" id="A0AAX3I6I4"/>
<feature type="transmembrane region" description="Helical" evidence="5">
    <location>
        <begin position="171"/>
        <end position="191"/>
    </location>
</feature>
<reference evidence="7 8" key="1">
    <citation type="submission" date="2019-05" db="EMBL/GenBank/DDBJ databases">
        <authorList>
            <consortium name="Pathogen Informatics"/>
        </authorList>
    </citation>
    <scope>NUCLEOTIDE SEQUENCE [LARGE SCALE GENOMIC DNA]</scope>
    <source>
        <strain evidence="7 8">NCTC10696</strain>
    </source>
</reference>
<keyword evidence="4 5" id="KW-0472">Membrane</keyword>
<dbReference type="Gene3D" id="1.20.1250.20">
    <property type="entry name" value="MFS general substrate transporter like domains"/>
    <property type="match status" value="1"/>
</dbReference>
<dbReference type="Pfam" id="PF07690">
    <property type="entry name" value="MFS_1"/>
    <property type="match status" value="1"/>
</dbReference>
<dbReference type="EMBL" id="LR590482">
    <property type="protein sequence ID" value="VTQ99485.1"/>
    <property type="molecule type" value="Genomic_DNA"/>
</dbReference>
<dbReference type="PANTHER" id="PTHR23501">
    <property type="entry name" value="MAJOR FACILITATOR SUPERFAMILY"/>
    <property type="match status" value="1"/>
</dbReference>
<feature type="transmembrane region" description="Helical" evidence="5">
    <location>
        <begin position="332"/>
        <end position="351"/>
    </location>
</feature>
<feature type="transmembrane region" description="Helical" evidence="5">
    <location>
        <begin position="83"/>
        <end position="102"/>
    </location>
</feature>
<feature type="transmembrane region" description="Helical" evidence="5">
    <location>
        <begin position="108"/>
        <end position="129"/>
    </location>
</feature>
<feature type="transmembrane region" description="Helical" evidence="5">
    <location>
        <begin position="203"/>
        <end position="222"/>
    </location>
</feature>
<dbReference type="Gene3D" id="1.20.1720.10">
    <property type="entry name" value="Multidrug resistance protein D"/>
    <property type="match status" value="1"/>
</dbReference>
<evidence type="ECO:0000256" key="4">
    <source>
        <dbReference type="ARBA" id="ARBA00023136"/>
    </source>
</evidence>
<evidence type="ECO:0000256" key="3">
    <source>
        <dbReference type="ARBA" id="ARBA00022989"/>
    </source>
</evidence>
<evidence type="ECO:0000313" key="8">
    <source>
        <dbReference type="Proteomes" id="UP000306562"/>
    </source>
</evidence>
<feature type="transmembrane region" description="Helical" evidence="5">
    <location>
        <begin position="267"/>
        <end position="290"/>
    </location>
</feature>
<evidence type="ECO:0000256" key="5">
    <source>
        <dbReference type="SAM" id="Phobius"/>
    </source>
</evidence>
<proteinExistence type="predicted"/>
<feature type="transmembrane region" description="Helical" evidence="5">
    <location>
        <begin position="52"/>
        <end position="71"/>
    </location>
</feature>
<gene>
    <name evidence="7" type="ORF">NCTC10696_02742</name>
</gene>
<comment type="subcellular location">
    <subcellularLocation>
        <location evidence="1">Membrane</location>
        <topology evidence="1">Multi-pass membrane protein</topology>
    </subcellularLocation>
</comment>
<dbReference type="InterPro" id="IPR036259">
    <property type="entry name" value="MFS_trans_sf"/>
</dbReference>
<sequence length="473" mass="49034">MTSTTGWSALLLGKNGLRSAALAGGVALHAINVYLVTTILPSVVADIGGLDYYAWNTTLFVVASIIGSVLSTKCLTALGARAAYVWAGVIFAIGSGVCSLAPDMAVMILGRTIQGLGGGLLFALPYAMIRLVFAEPLWPRAMALISGMWGAATLIGPAVGGVFAEYDAWRAAFWALIPVTALFMVLAWALLPKKSADTSRPVGVPWAQLVLLSAVVLAISVGSIKPEAIYSVLGLAVGFLLLYLVYRIEVRSTWRLMPKGGLAARGALLPLYVSMSLMVIGMTSEVFVPYFLQVLHLQTPLLAGYISALMAAGWTLGALYSSGLKSTTALRAIGIAPFFIVAGLVLAFVFVPRFDPSLLNVAGVCAGMFAVGAGIGLAWPHLLTRVLESVAEDEKELAGASITTVQLIATAIGAALAGMIVNLGGFSSPGGVAGASSAAAWLFGVYAALSLLIFVSVRPVIRSKAERAALDAA</sequence>
<feature type="transmembrane region" description="Helical" evidence="5">
    <location>
        <begin position="400"/>
        <end position="426"/>
    </location>
</feature>
<feature type="transmembrane region" description="Helical" evidence="5">
    <location>
        <begin position="141"/>
        <end position="159"/>
    </location>
</feature>
<protein>
    <submittedName>
        <fullName evidence="7">Multidrug-efflux transporter</fullName>
    </submittedName>
</protein>
<evidence type="ECO:0000256" key="1">
    <source>
        <dbReference type="ARBA" id="ARBA00004141"/>
    </source>
</evidence>
<keyword evidence="2 5" id="KW-0812">Transmembrane</keyword>
<accession>A0AAX3I6I4</accession>
<evidence type="ECO:0000256" key="2">
    <source>
        <dbReference type="ARBA" id="ARBA00022692"/>
    </source>
</evidence>
<feature type="transmembrane region" description="Helical" evidence="5">
    <location>
        <begin position="438"/>
        <end position="457"/>
    </location>
</feature>
<dbReference type="GeneID" id="61830740"/>
<organism evidence="7 8">
    <name type="scientific">Pseudomonas synxantha</name>
    <dbReference type="NCBI Taxonomy" id="47883"/>
    <lineage>
        <taxon>Bacteria</taxon>
        <taxon>Pseudomonadati</taxon>
        <taxon>Pseudomonadota</taxon>
        <taxon>Gammaproteobacteria</taxon>
        <taxon>Pseudomonadales</taxon>
        <taxon>Pseudomonadaceae</taxon>
        <taxon>Pseudomonas</taxon>
    </lineage>
</organism>
<feature type="domain" description="Major facilitator superfamily (MFS) profile" evidence="6">
    <location>
        <begin position="18"/>
        <end position="462"/>
    </location>
</feature>
<dbReference type="PROSITE" id="PS50850">
    <property type="entry name" value="MFS"/>
    <property type="match status" value="1"/>
</dbReference>
<evidence type="ECO:0000313" key="7">
    <source>
        <dbReference type="EMBL" id="VTQ99485.1"/>
    </source>
</evidence>